<feature type="compositionally biased region" description="Basic and acidic residues" evidence="1">
    <location>
        <begin position="338"/>
        <end position="349"/>
    </location>
</feature>
<reference evidence="2 3" key="1">
    <citation type="journal article" date="2020" name="Genomics">
        <title>Complete, high-quality genomes from long-read metagenomic sequencing of two wolf lichen thalli reveals enigmatic genome architecture.</title>
        <authorList>
            <person name="McKenzie S.K."/>
            <person name="Walston R.F."/>
            <person name="Allen J.L."/>
        </authorList>
    </citation>
    <scope>NUCLEOTIDE SEQUENCE [LARGE SCALE GENOMIC DNA]</scope>
    <source>
        <strain evidence="2">WasteWater1</strain>
    </source>
</reference>
<feature type="region of interest" description="Disordered" evidence="1">
    <location>
        <begin position="453"/>
        <end position="476"/>
    </location>
</feature>
<dbReference type="EMBL" id="JACCJB010000005">
    <property type="protein sequence ID" value="KAF6227469.1"/>
    <property type="molecule type" value="Genomic_DNA"/>
</dbReference>
<name>A0A8H6CQ71_9LECA</name>
<evidence type="ECO:0000256" key="1">
    <source>
        <dbReference type="SAM" id="MobiDB-lite"/>
    </source>
</evidence>
<protein>
    <submittedName>
        <fullName evidence="2">Uncharacterized protein</fullName>
    </submittedName>
</protein>
<sequence length="476" mass="53585">MSSCLQNIVSIESTIWPPNTIFEKIWAPNFVELLLLRLRSVQDETEPSRRVLWRQTHGGDAQDTVPWWHALPTPDFEEIKKDLAQDMHRASGDFKGAQKRPNPSNEEEDSQIPLPSAKRDTPTPSFWLQETITTLFPPNAFDQPFSDSSVELATHNLPFQFDQGYSASCNSQFYAQHDNLEQNSPGKCFYLHRPTSQASSKTKRNKEKTRGSAGRKPEAVVLVVPADRLKEQVARSQAYLPKGCLCGCGGDAMHCHRPPSLFTSSKEVKAPDIASMLETRLDDAATNDELSNRIWFGEEFDSHTSDRESLDSSIWTVNGDDRGNILKTSSRSLDADTYDMRTRNDDRVQASRKRRRSTSPPDTPMRSPDETANTFLHGFTYGPNHAPHGVHLYASGEKAINEFANFENTLVSSRHSFTRAPTSPPEANPSKTPAPYIPDRFLPLKIPCYSEIFSSRAEREPPREEGADCCDKRSKL</sequence>
<keyword evidence="3" id="KW-1185">Reference proteome</keyword>
<feature type="compositionally biased region" description="Basic and acidic residues" evidence="1">
    <location>
        <begin position="456"/>
        <end position="476"/>
    </location>
</feature>
<feature type="region of interest" description="Disordered" evidence="1">
    <location>
        <begin position="193"/>
        <end position="216"/>
    </location>
</feature>
<evidence type="ECO:0000313" key="2">
    <source>
        <dbReference type="EMBL" id="KAF6227469.1"/>
    </source>
</evidence>
<feature type="region of interest" description="Disordered" evidence="1">
    <location>
        <begin position="415"/>
        <end position="436"/>
    </location>
</feature>
<feature type="region of interest" description="Disordered" evidence="1">
    <location>
        <begin position="93"/>
        <end position="123"/>
    </location>
</feature>
<dbReference type="AlphaFoldDB" id="A0A8H6CQ71"/>
<accession>A0A8H6CQ71</accession>
<feature type="region of interest" description="Disordered" evidence="1">
    <location>
        <begin position="336"/>
        <end position="377"/>
    </location>
</feature>
<proteinExistence type="predicted"/>
<comment type="caution">
    <text evidence="2">The sequence shown here is derived from an EMBL/GenBank/DDBJ whole genome shotgun (WGS) entry which is preliminary data.</text>
</comment>
<dbReference type="GeneID" id="59337308"/>
<dbReference type="Proteomes" id="UP000593566">
    <property type="component" value="Unassembled WGS sequence"/>
</dbReference>
<evidence type="ECO:0000313" key="3">
    <source>
        <dbReference type="Proteomes" id="UP000593566"/>
    </source>
</evidence>
<organism evidence="2 3">
    <name type="scientific">Letharia lupina</name>
    <dbReference type="NCBI Taxonomy" id="560253"/>
    <lineage>
        <taxon>Eukaryota</taxon>
        <taxon>Fungi</taxon>
        <taxon>Dikarya</taxon>
        <taxon>Ascomycota</taxon>
        <taxon>Pezizomycotina</taxon>
        <taxon>Lecanoromycetes</taxon>
        <taxon>OSLEUM clade</taxon>
        <taxon>Lecanoromycetidae</taxon>
        <taxon>Lecanorales</taxon>
        <taxon>Lecanorineae</taxon>
        <taxon>Parmeliaceae</taxon>
        <taxon>Letharia</taxon>
    </lineage>
</organism>
<gene>
    <name evidence="2" type="ORF">HO133_008913</name>
</gene>
<dbReference type="RefSeq" id="XP_037155777.1">
    <property type="nucleotide sequence ID" value="XM_037299776.1"/>
</dbReference>